<dbReference type="InterPro" id="IPR003029">
    <property type="entry name" value="S1_domain"/>
</dbReference>
<evidence type="ECO:0000313" key="10">
    <source>
        <dbReference type="EMBL" id="AKM82780.1"/>
    </source>
</evidence>
<keyword evidence="2 7" id="KW-0963">Cytoplasm</keyword>
<comment type="function">
    <text evidence="7">Participates in both transcription termination and antitermination.</text>
</comment>
<dbReference type="InterPro" id="IPR012340">
    <property type="entry name" value="NA-bd_OB-fold"/>
</dbReference>
<dbReference type="PROSITE" id="PS50084">
    <property type="entry name" value="KH_TYPE_1"/>
    <property type="match status" value="1"/>
</dbReference>
<feature type="compositionally biased region" description="Acidic residues" evidence="8">
    <location>
        <begin position="396"/>
        <end position="405"/>
    </location>
</feature>
<evidence type="ECO:0000256" key="1">
    <source>
        <dbReference type="ARBA" id="ARBA00022472"/>
    </source>
</evidence>
<feature type="region of interest" description="Disordered" evidence="8">
    <location>
        <begin position="344"/>
        <end position="405"/>
    </location>
</feature>
<dbReference type="NCBIfam" id="TIGR01953">
    <property type="entry name" value="NusA"/>
    <property type="match status" value="1"/>
</dbReference>
<dbReference type="PANTHER" id="PTHR22648:SF0">
    <property type="entry name" value="TRANSCRIPTION TERMINATION_ANTITERMINATION PROTEIN NUSA"/>
    <property type="match status" value="1"/>
</dbReference>
<dbReference type="InterPro" id="IPR013735">
    <property type="entry name" value="TF_NusA_N"/>
</dbReference>
<comment type="subunit">
    <text evidence="7">Monomer. Binds directly to the core enzyme of the DNA-dependent RNA polymerase and to nascent RNA.</text>
</comment>
<evidence type="ECO:0000256" key="3">
    <source>
        <dbReference type="ARBA" id="ARBA00022814"/>
    </source>
</evidence>
<dbReference type="GO" id="GO:0003700">
    <property type="term" value="F:DNA-binding transcription factor activity"/>
    <property type="evidence" value="ECO:0007669"/>
    <property type="project" value="InterPro"/>
</dbReference>
<comment type="similarity">
    <text evidence="7">Belongs to the NusA family.</text>
</comment>
<evidence type="ECO:0000256" key="5">
    <source>
        <dbReference type="ARBA" id="ARBA00023015"/>
    </source>
</evidence>
<dbReference type="Proteomes" id="UP000035648">
    <property type="component" value="Chromosome"/>
</dbReference>
<accession>A0A0G4B5E7</accession>
<dbReference type="InterPro" id="IPR025249">
    <property type="entry name" value="TF_NusA_KH_1st"/>
</dbReference>
<evidence type="ECO:0000256" key="4">
    <source>
        <dbReference type="ARBA" id="ARBA00022884"/>
    </source>
</evidence>
<dbReference type="KEGG" id="bbgw:UT28_C0001G1006"/>
<dbReference type="FunFam" id="3.30.300.20:FF:000002">
    <property type="entry name" value="Transcription termination/antitermination protein NusA"/>
    <property type="match status" value="1"/>
</dbReference>
<keyword evidence="5 7" id="KW-0805">Transcription regulation</keyword>
<dbReference type="PANTHER" id="PTHR22648">
    <property type="entry name" value="TRANSCRIPTION TERMINATION FACTOR NUSA"/>
    <property type="match status" value="1"/>
</dbReference>
<dbReference type="InterPro" id="IPR004087">
    <property type="entry name" value="KH_dom"/>
</dbReference>
<dbReference type="SUPFAM" id="SSF54814">
    <property type="entry name" value="Prokaryotic type KH domain (KH-domain type II)"/>
    <property type="match status" value="2"/>
</dbReference>
<dbReference type="InterPro" id="IPR058582">
    <property type="entry name" value="KH_NusA_2nd"/>
</dbReference>
<proteinExistence type="inferred from homology"/>
<dbReference type="CDD" id="cd22529">
    <property type="entry name" value="KH-II_NusA_rpt2"/>
    <property type="match status" value="1"/>
</dbReference>
<dbReference type="Gene3D" id="2.40.50.140">
    <property type="entry name" value="Nucleic acid-binding proteins"/>
    <property type="match status" value="1"/>
</dbReference>
<evidence type="ECO:0000256" key="2">
    <source>
        <dbReference type="ARBA" id="ARBA00022490"/>
    </source>
</evidence>
<dbReference type="CDD" id="cd04455">
    <property type="entry name" value="S1_NusA"/>
    <property type="match status" value="1"/>
</dbReference>
<dbReference type="PROSITE" id="PS50126">
    <property type="entry name" value="S1"/>
    <property type="match status" value="1"/>
</dbReference>
<dbReference type="GO" id="GO:0003723">
    <property type="term" value="F:RNA binding"/>
    <property type="evidence" value="ECO:0007669"/>
    <property type="project" value="UniProtKB-UniRule"/>
</dbReference>
<reference evidence="10 11" key="1">
    <citation type="journal article" date="2015" name="Nature">
        <title>rRNA introns, odd ribosomes, and small enigmatic genomes across a large radiation of phyla.</title>
        <authorList>
            <person name="Brown C.T."/>
            <person name="Hug L.A."/>
            <person name="Thomas B.C."/>
            <person name="Sharon I."/>
            <person name="Castelle C.J."/>
            <person name="Singh A."/>
            <person name="Wilkins M.J."/>
            <person name="Williams K.H."/>
            <person name="Banfield J.F."/>
        </authorList>
    </citation>
    <scope>NUCLEOTIDE SEQUENCE [LARGE SCALE GENOMIC DNA]</scope>
</reference>
<sequence length="405" mass="44785">MAISPFMAAINQLCDEKSLSKDTILETIEAAIAAAYRKDYGEPSQIVKAKMDEETGEAKFWQVFDVVEEVEDPESQKTLDEAKKIDKKAKLGEQVEIELETHSEFGRIAAQTAKQVITQRIREAERDMLFTEFKDKEAQLINGTIQQIESGNVIIDLGKINGIMPPSEQISNEKYYSGQRIKIFVKAVEETSRGPKILVSRSDAGLVEGLFENEVPEIAAGSVEIKGIAREAGSRSKVSVFTSQEGLDPVGSCVGQRGTRIQAVLAELPEEKIDIILWNADEKQYIINALSPAKVDKVKLSKEEQRAIVYVPDDQLSLAIGTGGQNVRLASKLTGWSLDIEKTDEATEKEKTEAVDEEPKEKIAKPKKTKKNKKEKDAELPEDSAINTETPMAETGDLDEIATNE</sequence>
<evidence type="ECO:0000256" key="8">
    <source>
        <dbReference type="SAM" id="MobiDB-lite"/>
    </source>
</evidence>
<dbReference type="Pfam" id="PF08529">
    <property type="entry name" value="NusA_N"/>
    <property type="match status" value="1"/>
</dbReference>
<dbReference type="Pfam" id="PF26594">
    <property type="entry name" value="KH_NusA_2nd"/>
    <property type="match status" value="1"/>
</dbReference>
<keyword evidence="6 7" id="KW-0804">Transcription</keyword>
<evidence type="ECO:0000256" key="7">
    <source>
        <dbReference type="HAMAP-Rule" id="MF_00945"/>
    </source>
</evidence>
<organism evidence="10 11">
    <name type="scientific">Berkelbacteria bacterium GW2011_GWE1_39_12</name>
    <dbReference type="NCBI Taxonomy" id="1618337"/>
    <lineage>
        <taxon>Bacteria</taxon>
        <taxon>Candidatus Berkelbacteria</taxon>
    </lineage>
</organism>
<dbReference type="GO" id="GO:0006353">
    <property type="term" value="P:DNA-templated transcription termination"/>
    <property type="evidence" value="ECO:0007669"/>
    <property type="project" value="UniProtKB-UniRule"/>
</dbReference>
<dbReference type="SUPFAM" id="SSF50249">
    <property type="entry name" value="Nucleic acid-binding proteins"/>
    <property type="match status" value="1"/>
</dbReference>
<dbReference type="InterPro" id="IPR036555">
    <property type="entry name" value="NusA_N_sf"/>
</dbReference>
<keyword evidence="1 7" id="KW-0806">Transcription termination</keyword>
<evidence type="ECO:0000259" key="9">
    <source>
        <dbReference type="PROSITE" id="PS50126"/>
    </source>
</evidence>
<feature type="domain" description="S1 motif" evidence="9">
    <location>
        <begin position="138"/>
        <end position="202"/>
    </location>
</feature>
<evidence type="ECO:0000256" key="6">
    <source>
        <dbReference type="ARBA" id="ARBA00023163"/>
    </source>
</evidence>
<dbReference type="HAMAP" id="MF_00945_B">
    <property type="entry name" value="NusA_B"/>
    <property type="match status" value="1"/>
</dbReference>
<dbReference type="CDD" id="cd02134">
    <property type="entry name" value="KH-II_NusA_rpt1"/>
    <property type="match status" value="1"/>
</dbReference>
<evidence type="ECO:0000313" key="11">
    <source>
        <dbReference type="Proteomes" id="UP000035648"/>
    </source>
</evidence>
<dbReference type="GO" id="GO:0031564">
    <property type="term" value="P:transcription antitermination"/>
    <property type="evidence" value="ECO:0007669"/>
    <property type="project" value="UniProtKB-UniRule"/>
</dbReference>
<dbReference type="InterPro" id="IPR010213">
    <property type="entry name" value="TF_NusA"/>
</dbReference>
<dbReference type="InterPro" id="IPR030842">
    <property type="entry name" value="TF_NusA_bacterial"/>
</dbReference>
<dbReference type="GO" id="GO:0005829">
    <property type="term" value="C:cytosol"/>
    <property type="evidence" value="ECO:0007669"/>
    <property type="project" value="TreeGrafter"/>
</dbReference>
<feature type="compositionally biased region" description="Basic and acidic residues" evidence="8">
    <location>
        <begin position="344"/>
        <end position="364"/>
    </location>
</feature>
<keyword evidence="3 7" id="KW-0889">Transcription antitermination</keyword>
<name>A0A0G4B5E7_9BACT</name>
<comment type="subcellular location">
    <subcellularLocation>
        <location evidence="7">Cytoplasm</location>
    </subcellularLocation>
</comment>
<gene>
    <name evidence="7" type="primary">nusA</name>
    <name evidence="10" type="ORF">UT28_C0001G1006</name>
</gene>
<dbReference type="Pfam" id="PF13184">
    <property type="entry name" value="KH_NusA_1st"/>
    <property type="match status" value="1"/>
</dbReference>
<dbReference type="InterPro" id="IPR015946">
    <property type="entry name" value="KH_dom-like_a/b"/>
</dbReference>
<dbReference type="Gene3D" id="3.30.1480.10">
    <property type="entry name" value="NusA, N-terminal domain"/>
    <property type="match status" value="1"/>
</dbReference>
<protein>
    <recommendedName>
        <fullName evidence="7">Transcription termination/antitermination protein NusA</fullName>
    </recommendedName>
</protein>
<dbReference type="SMART" id="SM00316">
    <property type="entry name" value="S1"/>
    <property type="match status" value="1"/>
</dbReference>
<dbReference type="PATRIC" id="fig|1618337.4.peg.995"/>
<dbReference type="FunFam" id="3.30.300.20:FF:000005">
    <property type="entry name" value="Transcription termination/antitermination protein NusA"/>
    <property type="match status" value="1"/>
</dbReference>
<dbReference type="AlphaFoldDB" id="A0A0G4B5E7"/>
<dbReference type="SMART" id="SM00322">
    <property type="entry name" value="KH"/>
    <property type="match status" value="2"/>
</dbReference>
<keyword evidence="4 7" id="KW-0694">RNA-binding</keyword>
<dbReference type="InterPro" id="IPR009019">
    <property type="entry name" value="KH_sf_prok-type"/>
</dbReference>
<dbReference type="SUPFAM" id="SSF69705">
    <property type="entry name" value="Transcription factor NusA, N-terminal domain"/>
    <property type="match status" value="1"/>
</dbReference>
<dbReference type="EMBL" id="CP011213">
    <property type="protein sequence ID" value="AKM82780.1"/>
    <property type="molecule type" value="Genomic_DNA"/>
</dbReference>
<dbReference type="Pfam" id="PF00575">
    <property type="entry name" value="S1"/>
    <property type="match status" value="1"/>
</dbReference>
<dbReference type="Gene3D" id="3.30.300.20">
    <property type="match status" value="2"/>
</dbReference>
<dbReference type="STRING" id="1618337.UT28_C0001G1006"/>